<reference evidence="2" key="1">
    <citation type="submission" date="2016-05" db="EMBL/GenBank/DDBJ databases">
        <authorList>
            <person name="Lavstsen T."/>
            <person name="Jespersen J.S."/>
        </authorList>
    </citation>
    <scope>NUCLEOTIDE SEQUENCE</scope>
    <source>
        <tissue evidence="2">Brain</tissue>
    </source>
</reference>
<reference evidence="2" key="2">
    <citation type="submission" date="2016-06" db="EMBL/GenBank/DDBJ databases">
        <title>The genome of a short-lived fish provides insights into sex chromosome evolution and the genetic control of aging.</title>
        <authorList>
            <person name="Reichwald K."/>
            <person name="Felder M."/>
            <person name="Petzold A."/>
            <person name="Koch P."/>
            <person name="Groth M."/>
            <person name="Platzer M."/>
        </authorList>
    </citation>
    <scope>NUCLEOTIDE SEQUENCE</scope>
    <source>
        <tissue evidence="2">Brain</tissue>
    </source>
</reference>
<dbReference type="EMBL" id="HAEH01021189">
    <property type="protein sequence ID" value="SBS11944.1"/>
    <property type="molecule type" value="Transcribed_RNA"/>
</dbReference>
<gene>
    <name evidence="2" type="primary">Nfu_g_1_008794</name>
</gene>
<name>A0A1A8S337_9TELE</name>
<feature type="compositionally biased region" description="Polar residues" evidence="1">
    <location>
        <begin position="9"/>
        <end position="21"/>
    </location>
</feature>
<accession>A0A1A8S337</accession>
<sequence>ATNKHRTTYGRNPSASNAKTNDGLSAILCQDKELLNTTKCACFHEILDVSLHSSNCVFHLKMSMLGAL</sequence>
<protein>
    <submittedName>
        <fullName evidence="2">Uncharacterized protein</fullName>
    </submittedName>
</protein>
<evidence type="ECO:0000256" key="1">
    <source>
        <dbReference type="SAM" id="MobiDB-lite"/>
    </source>
</evidence>
<feature type="region of interest" description="Disordered" evidence="1">
    <location>
        <begin position="1"/>
        <end position="21"/>
    </location>
</feature>
<dbReference type="AlphaFoldDB" id="A0A1A8S337"/>
<proteinExistence type="predicted"/>
<feature type="non-terminal residue" evidence="2">
    <location>
        <position position="1"/>
    </location>
</feature>
<feature type="non-terminal residue" evidence="2">
    <location>
        <position position="68"/>
    </location>
</feature>
<evidence type="ECO:0000313" key="2">
    <source>
        <dbReference type="EMBL" id="SBS11944.1"/>
    </source>
</evidence>
<organism evidence="2">
    <name type="scientific">Nothobranchius rachovii</name>
    <name type="common">bluefin notho</name>
    <dbReference type="NCBI Taxonomy" id="451742"/>
    <lineage>
        <taxon>Eukaryota</taxon>
        <taxon>Metazoa</taxon>
        <taxon>Chordata</taxon>
        <taxon>Craniata</taxon>
        <taxon>Vertebrata</taxon>
        <taxon>Euteleostomi</taxon>
        <taxon>Actinopterygii</taxon>
        <taxon>Neopterygii</taxon>
        <taxon>Teleostei</taxon>
        <taxon>Neoteleostei</taxon>
        <taxon>Acanthomorphata</taxon>
        <taxon>Ovalentaria</taxon>
        <taxon>Atherinomorphae</taxon>
        <taxon>Cyprinodontiformes</taxon>
        <taxon>Nothobranchiidae</taxon>
        <taxon>Nothobranchius</taxon>
    </lineage>
</organism>